<evidence type="ECO:0000256" key="2">
    <source>
        <dbReference type="ARBA" id="ARBA00004613"/>
    </source>
</evidence>
<dbReference type="Proteomes" id="UP000435112">
    <property type="component" value="Unassembled WGS sequence"/>
</dbReference>
<comment type="subcellular location">
    <subcellularLocation>
        <location evidence="1">Host cell</location>
    </subcellularLocation>
    <subcellularLocation>
        <location evidence="2">Secreted</location>
    </subcellularLocation>
</comment>
<feature type="domain" description="Crinkler effector protein N-terminal" evidence="5">
    <location>
        <begin position="33"/>
        <end position="136"/>
    </location>
</feature>
<feature type="compositionally biased region" description="Polar residues" evidence="4">
    <location>
        <begin position="22"/>
        <end position="31"/>
    </location>
</feature>
<keyword evidence="3" id="KW-0964">Secreted</keyword>
<reference evidence="9 11" key="1">
    <citation type="submission" date="2018-09" db="EMBL/GenBank/DDBJ databases">
        <title>Genomic investigation of the strawberry pathogen Phytophthora fragariae indicates pathogenicity is determined by transcriptional variation in three key races.</title>
        <authorList>
            <person name="Adams T.M."/>
            <person name="Armitage A.D."/>
            <person name="Sobczyk M.K."/>
            <person name="Bates H.J."/>
            <person name="Dunwell J.M."/>
            <person name="Nellist C.F."/>
            <person name="Harrison R.J."/>
        </authorList>
    </citation>
    <scope>NUCLEOTIDE SEQUENCE [LARGE SCALE GENOMIC DNA]</scope>
    <source>
        <strain evidence="7 9">SCRP249</strain>
        <strain evidence="6 11">SCRP324</strain>
        <strain evidence="8 10">SCRP333</strain>
    </source>
</reference>
<keyword evidence="10" id="KW-1185">Reference proteome</keyword>
<dbReference type="GO" id="GO:0005576">
    <property type="term" value="C:extracellular region"/>
    <property type="evidence" value="ECO:0007669"/>
    <property type="project" value="UniProtKB-SubCell"/>
</dbReference>
<evidence type="ECO:0000256" key="1">
    <source>
        <dbReference type="ARBA" id="ARBA00004340"/>
    </source>
</evidence>
<evidence type="ECO:0000313" key="7">
    <source>
        <dbReference type="EMBL" id="KAE8966948.1"/>
    </source>
</evidence>
<dbReference type="EMBL" id="QXFV01004966">
    <property type="protein sequence ID" value="KAE8966948.1"/>
    <property type="molecule type" value="Genomic_DNA"/>
</dbReference>
<proteinExistence type="predicted"/>
<sequence>MSPSTKRKASSSYLQPLPTKRPTPSSSNHRTSVCAVRGLPGRVCAITVSADASIHHLKELIHQQNAPHLSDVSPSTLDAYYTWDPRLGWARVGENGAMVGRGDPRSKSFLVPTRRVRDYFPSNIPKRDSGVVHVVVDFIVRNSVTSQVNEIGTMPLEDDKPLPGEDDDDDEEGCERASRVQDALGLLVGWSIPCTDFSQPHDYQGAKWLEYGFGFDHPSRVYIGDKITWRELYVACDEVVQKHEGNVGFRCVEGFSRVNGGPTLRLIFGT</sequence>
<dbReference type="AlphaFoldDB" id="A0A6A3HD43"/>
<dbReference type="EMBL" id="QXFT01004810">
    <property type="protein sequence ID" value="KAE9275730.1"/>
    <property type="molecule type" value="Genomic_DNA"/>
</dbReference>
<name>A0A6A3HD43_9STRA</name>
<evidence type="ECO:0000313" key="10">
    <source>
        <dbReference type="Proteomes" id="UP000434957"/>
    </source>
</evidence>
<evidence type="ECO:0000313" key="11">
    <source>
        <dbReference type="Proteomes" id="UP000435112"/>
    </source>
</evidence>
<dbReference type="Proteomes" id="UP000434957">
    <property type="component" value="Unassembled WGS sequence"/>
</dbReference>
<dbReference type="OrthoDB" id="128139at2759"/>
<evidence type="ECO:0000313" key="8">
    <source>
        <dbReference type="EMBL" id="KAE9275730.1"/>
    </source>
</evidence>
<evidence type="ECO:0000256" key="4">
    <source>
        <dbReference type="SAM" id="MobiDB-lite"/>
    </source>
</evidence>
<dbReference type="InterPro" id="IPR045379">
    <property type="entry name" value="Crinkler_N"/>
</dbReference>
<dbReference type="GO" id="GO:0043657">
    <property type="term" value="C:host cell"/>
    <property type="evidence" value="ECO:0007669"/>
    <property type="project" value="UniProtKB-SubCell"/>
</dbReference>
<evidence type="ECO:0000256" key="3">
    <source>
        <dbReference type="ARBA" id="ARBA00022525"/>
    </source>
</evidence>
<feature type="compositionally biased region" description="Acidic residues" evidence="4">
    <location>
        <begin position="164"/>
        <end position="173"/>
    </location>
</feature>
<evidence type="ECO:0000313" key="6">
    <source>
        <dbReference type="EMBL" id="KAE8966743.1"/>
    </source>
</evidence>
<comment type="caution">
    <text evidence="6">The sequence shown here is derived from an EMBL/GenBank/DDBJ whole genome shotgun (WGS) entry which is preliminary data.</text>
</comment>
<evidence type="ECO:0000259" key="5">
    <source>
        <dbReference type="Pfam" id="PF20147"/>
    </source>
</evidence>
<accession>A0A6A3HD43</accession>
<evidence type="ECO:0000313" key="9">
    <source>
        <dbReference type="Proteomes" id="UP000429607"/>
    </source>
</evidence>
<feature type="region of interest" description="Disordered" evidence="4">
    <location>
        <begin position="1"/>
        <end position="31"/>
    </location>
</feature>
<protein>
    <recommendedName>
        <fullName evidence="5">Crinkler effector protein N-terminal domain-containing protein</fullName>
    </recommendedName>
</protein>
<dbReference type="Pfam" id="PF20147">
    <property type="entry name" value="Crinkler"/>
    <property type="match status" value="1"/>
</dbReference>
<feature type="region of interest" description="Disordered" evidence="4">
    <location>
        <begin position="150"/>
        <end position="175"/>
    </location>
</feature>
<dbReference type="Proteomes" id="UP000429607">
    <property type="component" value="Unassembled WGS sequence"/>
</dbReference>
<gene>
    <name evidence="7" type="ORF">PR001_g28245</name>
    <name evidence="6" type="ORF">PR002_g28275</name>
    <name evidence="8" type="ORF">PR003_g29254</name>
</gene>
<organism evidence="6 11">
    <name type="scientific">Phytophthora rubi</name>
    <dbReference type="NCBI Taxonomy" id="129364"/>
    <lineage>
        <taxon>Eukaryota</taxon>
        <taxon>Sar</taxon>
        <taxon>Stramenopiles</taxon>
        <taxon>Oomycota</taxon>
        <taxon>Peronosporomycetes</taxon>
        <taxon>Peronosporales</taxon>
        <taxon>Peronosporaceae</taxon>
        <taxon>Phytophthora</taxon>
    </lineage>
</organism>
<dbReference type="EMBL" id="QXFU01004854">
    <property type="protein sequence ID" value="KAE8966743.1"/>
    <property type="molecule type" value="Genomic_DNA"/>
</dbReference>